<dbReference type="InterPro" id="IPR037066">
    <property type="entry name" value="Plug_dom_sf"/>
</dbReference>
<keyword evidence="4" id="KW-0675">Receptor</keyword>
<evidence type="ECO:0000256" key="1">
    <source>
        <dbReference type="PROSITE-ProRule" id="PRU01360"/>
    </source>
</evidence>
<evidence type="ECO:0000313" key="4">
    <source>
        <dbReference type="EMBL" id="TCC93639.1"/>
    </source>
</evidence>
<keyword evidence="1" id="KW-0998">Cell outer membrane</keyword>
<reference evidence="4 5" key="1">
    <citation type="submission" date="2019-02" db="EMBL/GenBank/DDBJ databases">
        <title>Pedobacter sp. RP-1-13 sp. nov., isolated from Arctic soil.</title>
        <authorList>
            <person name="Dahal R.H."/>
        </authorList>
    </citation>
    <scope>NUCLEOTIDE SEQUENCE [LARGE SCALE GENOMIC DNA]</scope>
    <source>
        <strain evidence="4 5">RP-1-13</strain>
    </source>
</reference>
<dbReference type="FunFam" id="2.170.130.10:FF:000003">
    <property type="entry name" value="SusC/RagA family TonB-linked outer membrane protein"/>
    <property type="match status" value="1"/>
</dbReference>
<keyword evidence="1 2" id="KW-0472">Membrane</keyword>
<evidence type="ECO:0000259" key="3">
    <source>
        <dbReference type="Pfam" id="PF07715"/>
    </source>
</evidence>
<organism evidence="4 5">
    <name type="scientific">Pedobacter frigiditerrae</name>
    <dbReference type="NCBI Taxonomy" id="2530452"/>
    <lineage>
        <taxon>Bacteria</taxon>
        <taxon>Pseudomonadati</taxon>
        <taxon>Bacteroidota</taxon>
        <taxon>Sphingobacteriia</taxon>
        <taxon>Sphingobacteriales</taxon>
        <taxon>Sphingobacteriaceae</taxon>
        <taxon>Pedobacter</taxon>
    </lineage>
</organism>
<keyword evidence="1" id="KW-1134">Transmembrane beta strand</keyword>
<dbReference type="Gene3D" id="2.60.40.1120">
    <property type="entry name" value="Carboxypeptidase-like, regulatory domain"/>
    <property type="match status" value="1"/>
</dbReference>
<dbReference type="Gene3D" id="2.170.130.10">
    <property type="entry name" value="TonB-dependent receptor, plug domain"/>
    <property type="match status" value="1"/>
</dbReference>
<dbReference type="InterPro" id="IPR039426">
    <property type="entry name" value="TonB-dep_rcpt-like"/>
</dbReference>
<comment type="similarity">
    <text evidence="1">Belongs to the TonB-dependent receptor family.</text>
</comment>
<comment type="caution">
    <text evidence="4">The sequence shown here is derived from an EMBL/GenBank/DDBJ whole genome shotgun (WGS) entry which is preliminary data.</text>
</comment>
<dbReference type="RefSeq" id="WP_131551505.1">
    <property type="nucleotide sequence ID" value="NZ_SJSK01000001.1"/>
</dbReference>
<proteinExistence type="inferred from homology"/>
<evidence type="ECO:0000256" key="2">
    <source>
        <dbReference type="SAM" id="Phobius"/>
    </source>
</evidence>
<feature type="transmembrane region" description="Helical" evidence="2">
    <location>
        <begin position="21"/>
        <end position="41"/>
    </location>
</feature>
<dbReference type="EMBL" id="SJSK01000001">
    <property type="protein sequence ID" value="TCC93639.1"/>
    <property type="molecule type" value="Genomic_DNA"/>
</dbReference>
<dbReference type="InterPro" id="IPR023996">
    <property type="entry name" value="TonB-dep_OMP_SusC/RagA"/>
</dbReference>
<keyword evidence="1 2" id="KW-0812">Transmembrane</keyword>
<dbReference type="InterPro" id="IPR008969">
    <property type="entry name" value="CarboxyPept-like_regulatory"/>
</dbReference>
<dbReference type="InterPro" id="IPR023997">
    <property type="entry name" value="TonB-dep_OMP_SusC/RagA_CS"/>
</dbReference>
<dbReference type="GO" id="GO:0009279">
    <property type="term" value="C:cell outer membrane"/>
    <property type="evidence" value="ECO:0007669"/>
    <property type="project" value="UniProtKB-SubCell"/>
</dbReference>
<dbReference type="SUPFAM" id="SSF56935">
    <property type="entry name" value="Porins"/>
    <property type="match status" value="1"/>
</dbReference>
<dbReference type="AlphaFoldDB" id="A0A4R0N1H9"/>
<protein>
    <submittedName>
        <fullName evidence="4">TonB-dependent receptor</fullName>
    </submittedName>
</protein>
<dbReference type="Proteomes" id="UP000292884">
    <property type="component" value="Unassembled WGS sequence"/>
</dbReference>
<sequence>MEKNTKTGIAVHSKYWRYKQALLVIYLTLMASLLLVDHAAAQQRRKITGTVVDEQGPISGATITLKGTSVKTQSDANGEFVIEVTADRQIITVAYVGMKTQDVNVAGKTTVKVTLKDNTDQLGEVIVVGYGVQKKQSVVGAITQTTSEVLERTGGVSSLGAALTGNLPGVITTASTGMPGEEDPQILIRGRSTWNNASPLILVDGVERSMNNIDISSVASVSVLKDASATAVFGVKGANGVILITTKRGRDGKAEIRASANTTMKSASKLPGKLDSYNMFQARNKTIEYELALAPGAWTSYLPEAVMQKYRSPANLEEAERYPNVDWVNTLFRDNAMSYNANLNVSGGTSFVKYFSSVDYLDEADLFRRFENDRGYSAGYSFRRLNVRSNLDFQLTPSTTLRANISGSRGLSGRPWIDVNPYNTWTAAYSAAPNLYLPVYSDGSWGFYKPNEQQSLNSVRILSTSGLQQTTTSRITTDFTLDQSLNSLVKGLNVKGTLSIDNTFIEAGRGIDDRNNGTLSKYIDPETGVVSYSQTKDAATELEWRESVRWSSRAGDVNDGATYRRMFTQLQLNYSKTIAQNHNLTAMGLWSRDNSAIGSIIPSYREDWVFRTTYNYKGKYSLEYNGAYNGSEKFGPEYRFDFFSSGGLGWMISEEAFMKPIKFISSLKLRGSYGEIGDDGGSPRFAFLTNWAFGGTTPLGVTGEAAEQSPYNWYRETGVGNPNVRWEKVVKKNIALDFGFFGNMISGSVDFFQDDRSDILTGTARAVPSYYGASPPTFNVGKVQSRGYEIDLRINKKINKNLTVWSNINYTHAKNKVIDADVAQLLPLYSKPIDKQIGQAYSYVSQGYYNTWDQLYGSTMHNANDQQKIPGNYHIVDYNGDGIIDANDNIPFGYSGAPQNTYNATIGFEWKGFSVFAQFYGVNNVTRQVVLGSFSGKNTVAYDEGSYWSKDNTNPDGPMPRWESTPADYFRADRFMFDGSYLRLKNAEVAYTFRQDWIKKMGISSLRVFVNGNNLHVWTKMPDDREANYQGAGGQGWASQGAYPTVKRYNLGANFIF</sequence>
<feature type="domain" description="TonB-dependent receptor plug" evidence="3">
    <location>
        <begin position="135"/>
        <end position="241"/>
    </location>
</feature>
<dbReference type="PROSITE" id="PS52016">
    <property type="entry name" value="TONB_DEPENDENT_REC_3"/>
    <property type="match status" value="1"/>
</dbReference>
<dbReference type="InterPro" id="IPR012910">
    <property type="entry name" value="Plug_dom"/>
</dbReference>
<dbReference type="NCBIfam" id="TIGR04056">
    <property type="entry name" value="OMP_RagA_SusC"/>
    <property type="match status" value="1"/>
</dbReference>
<comment type="subcellular location">
    <subcellularLocation>
        <location evidence="1">Cell outer membrane</location>
        <topology evidence="1">Multi-pass membrane protein</topology>
    </subcellularLocation>
</comment>
<keyword evidence="5" id="KW-1185">Reference proteome</keyword>
<dbReference type="OrthoDB" id="9768177at2"/>
<dbReference type="Pfam" id="PF07715">
    <property type="entry name" value="Plug"/>
    <property type="match status" value="1"/>
</dbReference>
<keyword evidence="2" id="KW-1133">Transmembrane helix</keyword>
<dbReference type="SUPFAM" id="SSF49464">
    <property type="entry name" value="Carboxypeptidase regulatory domain-like"/>
    <property type="match status" value="1"/>
</dbReference>
<accession>A0A4R0N1H9</accession>
<evidence type="ECO:0000313" key="5">
    <source>
        <dbReference type="Proteomes" id="UP000292884"/>
    </source>
</evidence>
<dbReference type="NCBIfam" id="TIGR04057">
    <property type="entry name" value="SusC_RagA_signa"/>
    <property type="match status" value="1"/>
</dbReference>
<name>A0A4R0N1H9_9SPHI</name>
<gene>
    <name evidence="4" type="ORF">EZ428_02390</name>
</gene>
<keyword evidence="1" id="KW-0813">Transport</keyword>
<dbReference type="Pfam" id="PF13715">
    <property type="entry name" value="CarbopepD_reg_2"/>
    <property type="match status" value="1"/>
</dbReference>